<feature type="compositionally biased region" description="Basic and acidic residues" evidence="2">
    <location>
        <begin position="227"/>
        <end position="241"/>
    </location>
</feature>
<dbReference type="EnsemblMetazoa" id="CapteT95659">
    <property type="protein sequence ID" value="CapteP95659"/>
    <property type="gene ID" value="CapteG95659"/>
</dbReference>
<dbReference type="EMBL" id="AMQN01045445">
    <property type="status" value="NOT_ANNOTATED_CDS"/>
    <property type="molecule type" value="Genomic_DNA"/>
</dbReference>
<dbReference type="GO" id="GO:0003677">
    <property type="term" value="F:DNA binding"/>
    <property type="evidence" value="ECO:0007669"/>
    <property type="project" value="InterPro"/>
</dbReference>
<organism evidence="3">
    <name type="scientific">Capitella teleta</name>
    <name type="common">Polychaete worm</name>
    <dbReference type="NCBI Taxonomy" id="283909"/>
    <lineage>
        <taxon>Eukaryota</taxon>
        <taxon>Metazoa</taxon>
        <taxon>Spiralia</taxon>
        <taxon>Lophotrochozoa</taxon>
        <taxon>Annelida</taxon>
        <taxon>Polychaeta</taxon>
        <taxon>Sedentaria</taxon>
        <taxon>Scolecida</taxon>
        <taxon>Capitellidae</taxon>
        <taxon>Capitella</taxon>
    </lineage>
</organism>
<reference evidence="4" key="3">
    <citation type="submission" date="2015-06" db="UniProtKB">
        <authorList>
            <consortium name="EnsemblMetazoa"/>
        </authorList>
    </citation>
    <scope>IDENTIFICATION</scope>
</reference>
<evidence type="ECO:0000313" key="3">
    <source>
        <dbReference type="EMBL" id="ELU03421.1"/>
    </source>
</evidence>
<dbReference type="PROSITE" id="PS50005">
    <property type="entry name" value="TPR"/>
    <property type="match status" value="1"/>
</dbReference>
<reference evidence="3 5" key="2">
    <citation type="journal article" date="2013" name="Nature">
        <title>Insights into bilaterian evolution from three spiralian genomes.</title>
        <authorList>
            <person name="Simakov O."/>
            <person name="Marletaz F."/>
            <person name="Cho S.J."/>
            <person name="Edsinger-Gonzales E."/>
            <person name="Havlak P."/>
            <person name="Hellsten U."/>
            <person name="Kuo D.H."/>
            <person name="Larsson T."/>
            <person name="Lv J."/>
            <person name="Arendt D."/>
            <person name="Savage R."/>
            <person name="Osoegawa K."/>
            <person name="de Jong P."/>
            <person name="Grimwood J."/>
            <person name="Chapman J.A."/>
            <person name="Shapiro H."/>
            <person name="Aerts A."/>
            <person name="Otillar R.P."/>
            <person name="Terry A.Y."/>
            <person name="Boore J.L."/>
            <person name="Grigoriev I.V."/>
            <person name="Lindberg D.R."/>
            <person name="Seaver E.C."/>
            <person name="Weisblat D.A."/>
            <person name="Putnam N.H."/>
            <person name="Rokhsar D.S."/>
        </authorList>
    </citation>
    <scope>NUCLEOTIDE SEQUENCE</scope>
    <source>
        <strain evidence="3 5">I ESC-2004</strain>
    </source>
</reference>
<evidence type="ECO:0000256" key="1">
    <source>
        <dbReference type="PROSITE-ProRule" id="PRU00339"/>
    </source>
</evidence>
<dbReference type="InterPro" id="IPR019734">
    <property type="entry name" value="TPR_rpt"/>
</dbReference>
<keyword evidence="5" id="KW-1185">Reference proteome</keyword>
<evidence type="ECO:0008006" key="6">
    <source>
        <dbReference type="Google" id="ProtNLM"/>
    </source>
</evidence>
<feature type="repeat" description="TPR" evidence="1">
    <location>
        <begin position="180"/>
        <end position="213"/>
    </location>
</feature>
<dbReference type="InterPro" id="IPR011990">
    <property type="entry name" value="TPR-like_helical_dom_sf"/>
</dbReference>
<dbReference type="Proteomes" id="UP000014760">
    <property type="component" value="Unassembled WGS sequence"/>
</dbReference>
<feature type="region of interest" description="Disordered" evidence="2">
    <location>
        <begin position="227"/>
        <end position="293"/>
    </location>
</feature>
<protein>
    <recommendedName>
        <fullName evidence="6">Terminase</fullName>
    </recommendedName>
</protein>
<gene>
    <name evidence="3" type="ORF">CAPTEDRAFT_95659</name>
</gene>
<evidence type="ECO:0000313" key="5">
    <source>
        <dbReference type="Proteomes" id="UP000014760"/>
    </source>
</evidence>
<name>R7UBG8_CAPTE</name>
<dbReference type="STRING" id="283909.R7UBG8"/>
<dbReference type="AlphaFoldDB" id="R7UBG8"/>
<dbReference type="EMBL" id="KB303174">
    <property type="protein sequence ID" value="ELU03421.1"/>
    <property type="molecule type" value="Genomic_DNA"/>
</dbReference>
<dbReference type="HOGENOM" id="CLU_076316_2_1_1"/>
<reference evidence="5" key="1">
    <citation type="submission" date="2012-12" db="EMBL/GenBank/DDBJ databases">
        <authorList>
            <person name="Hellsten U."/>
            <person name="Grimwood J."/>
            <person name="Chapman J.A."/>
            <person name="Shapiro H."/>
            <person name="Aerts A."/>
            <person name="Otillar R.P."/>
            <person name="Terry A.Y."/>
            <person name="Boore J.L."/>
            <person name="Simakov O."/>
            <person name="Marletaz F."/>
            <person name="Cho S.-J."/>
            <person name="Edsinger-Gonzales E."/>
            <person name="Havlak P."/>
            <person name="Kuo D.-H."/>
            <person name="Larsson T."/>
            <person name="Lv J."/>
            <person name="Arendt D."/>
            <person name="Savage R."/>
            <person name="Osoegawa K."/>
            <person name="de Jong P."/>
            <person name="Lindberg D.R."/>
            <person name="Seaver E.C."/>
            <person name="Weisblat D.A."/>
            <person name="Putnam N.H."/>
            <person name="Grigoriev I.V."/>
            <person name="Rokhsar D.S."/>
        </authorList>
    </citation>
    <scope>NUCLEOTIDE SEQUENCE</scope>
    <source>
        <strain evidence="5">I ESC-2004</strain>
    </source>
</reference>
<dbReference type="Gene3D" id="1.25.40.10">
    <property type="entry name" value="Tetratricopeptide repeat domain"/>
    <property type="match status" value="1"/>
</dbReference>
<evidence type="ECO:0000256" key="2">
    <source>
        <dbReference type="SAM" id="MobiDB-lite"/>
    </source>
</evidence>
<accession>R7UBG8</accession>
<evidence type="ECO:0000313" key="4">
    <source>
        <dbReference type="EnsemblMetazoa" id="CapteP95659"/>
    </source>
</evidence>
<proteinExistence type="predicted"/>
<dbReference type="InterPro" id="IPR010270">
    <property type="entry name" value="Phage_P2_GpM"/>
</dbReference>
<feature type="compositionally biased region" description="Low complexity" evidence="2">
    <location>
        <begin position="244"/>
        <end position="258"/>
    </location>
</feature>
<sequence length="293" mass="33533">MSIALRHQEQILKQRSAEQAAQRIQEASQETISATATEYDQFQLLLDSLDKDVNRLHGLGIDDKNRIRAEELIPKYRPYCQDYRKKGEPYKNPVMVQFLIWLFDVGDIHEALDWAYYAIEQKQPLPDRFKRKDLTTFVADAVLEWCEQQENRKESVEPYFTQVFQRLIDHKWPMPDAVRSKYHKKAGDLARDQGNHKQALEYFIRATELDQKGAKCKTRIDKARKALEKISDESSDLRKGTQGEPGSESEAGSGSTEDAGSREAVWIGIDPAKEEQEQAVVSQPTGDGADSET</sequence>
<keyword evidence="1" id="KW-0802">TPR repeat</keyword>
<dbReference type="GO" id="GO:0004519">
    <property type="term" value="F:endonuclease activity"/>
    <property type="evidence" value="ECO:0007669"/>
    <property type="project" value="InterPro"/>
</dbReference>
<dbReference type="OMA" id="QASAKWF"/>
<dbReference type="Pfam" id="PF05944">
    <property type="entry name" value="Phage_term_smal"/>
    <property type="match status" value="1"/>
</dbReference>